<reference evidence="2" key="1">
    <citation type="journal article" date="2019" name="Int. J. Syst. Evol. Microbiol.">
        <title>The Global Catalogue of Microorganisms (GCM) 10K type strain sequencing project: providing services to taxonomists for standard genome sequencing and annotation.</title>
        <authorList>
            <consortium name="The Broad Institute Genomics Platform"/>
            <consortium name="The Broad Institute Genome Sequencing Center for Infectious Disease"/>
            <person name="Wu L."/>
            <person name="Ma J."/>
        </authorList>
    </citation>
    <scope>NUCLEOTIDE SEQUENCE [LARGE SCALE GENOMIC DNA]</scope>
    <source>
        <strain evidence="2">JCM 17728</strain>
    </source>
</reference>
<dbReference type="RefSeq" id="WP_345291429.1">
    <property type="nucleotide sequence ID" value="NZ_BAABFV010000001.1"/>
</dbReference>
<accession>A0ABP8ICB2</accession>
<keyword evidence="2" id="KW-1185">Reference proteome</keyword>
<name>A0ABP8ICB2_9GAMM</name>
<organism evidence="1 2">
    <name type="scientific">Kangiella marina</name>
    <dbReference type="NCBI Taxonomy" id="1079178"/>
    <lineage>
        <taxon>Bacteria</taxon>
        <taxon>Pseudomonadati</taxon>
        <taxon>Pseudomonadota</taxon>
        <taxon>Gammaproteobacteria</taxon>
        <taxon>Kangiellales</taxon>
        <taxon>Kangiellaceae</taxon>
        <taxon>Kangiella</taxon>
    </lineage>
</organism>
<dbReference type="Proteomes" id="UP001501011">
    <property type="component" value="Unassembled WGS sequence"/>
</dbReference>
<protein>
    <submittedName>
        <fullName evidence="1">Uncharacterized protein</fullName>
    </submittedName>
</protein>
<comment type="caution">
    <text evidence="1">The sequence shown here is derived from an EMBL/GenBank/DDBJ whole genome shotgun (WGS) entry which is preliminary data.</text>
</comment>
<dbReference type="EMBL" id="BAABFV010000001">
    <property type="protein sequence ID" value="GAA4355669.1"/>
    <property type="molecule type" value="Genomic_DNA"/>
</dbReference>
<proteinExistence type="predicted"/>
<evidence type="ECO:0000313" key="1">
    <source>
        <dbReference type="EMBL" id="GAA4355669.1"/>
    </source>
</evidence>
<evidence type="ECO:0000313" key="2">
    <source>
        <dbReference type="Proteomes" id="UP001501011"/>
    </source>
</evidence>
<sequence length="185" mass="21283">MQLLWGAIILVVGLAIGAVVEVPFFKFDSKNSIPVHSPGDLLFEDKNPRDLTESKIIRIVFKKELPNEVVFEVTYNFLENDKQGRKVGLWTDSNFWSFSHGKLKQGLNTVTVKSILSSRSEAVHVSETLTFTISSSENKYNNWLDKEVINFNKIWFQCEKHETCNFVFNALSHETKEKVFSRAHK</sequence>
<gene>
    <name evidence="1" type="ORF">GCM10023151_02920</name>
</gene>